<dbReference type="Proteomes" id="UP001056120">
    <property type="component" value="Linkage Group LG24"/>
</dbReference>
<sequence length="67" mass="7756">MADAKMKAIQNLIWYAASAAVSCWVLLAGVRHLENNREENKRAIEQRKQLFKRLGRTLIHTTPYETT</sequence>
<accession>A0ACB9AU74</accession>
<reference evidence="2" key="1">
    <citation type="journal article" date="2022" name="Mol. Ecol. Resour.">
        <title>The genomes of chicory, endive, great burdock and yacon provide insights into Asteraceae palaeo-polyploidization history and plant inulin production.</title>
        <authorList>
            <person name="Fan W."/>
            <person name="Wang S."/>
            <person name="Wang H."/>
            <person name="Wang A."/>
            <person name="Jiang F."/>
            <person name="Liu H."/>
            <person name="Zhao H."/>
            <person name="Xu D."/>
            <person name="Zhang Y."/>
        </authorList>
    </citation>
    <scope>NUCLEOTIDE SEQUENCE [LARGE SCALE GENOMIC DNA]</scope>
    <source>
        <strain evidence="2">cv. Yunnan</strain>
    </source>
</reference>
<reference evidence="1 2" key="2">
    <citation type="journal article" date="2022" name="Mol. Ecol. Resour.">
        <title>The genomes of chicory, endive, great burdock and yacon provide insights into Asteraceae paleo-polyploidization history and plant inulin production.</title>
        <authorList>
            <person name="Fan W."/>
            <person name="Wang S."/>
            <person name="Wang H."/>
            <person name="Wang A."/>
            <person name="Jiang F."/>
            <person name="Liu H."/>
            <person name="Zhao H."/>
            <person name="Xu D."/>
            <person name="Zhang Y."/>
        </authorList>
    </citation>
    <scope>NUCLEOTIDE SEQUENCE [LARGE SCALE GENOMIC DNA]</scope>
    <source>
        <strain evidence="2">cv. Yunnan</strain>
        <tissue evidence="1">Leaves</tissue>
    </source>
</reference>
<dbReference type="EMBL" id="CM042041">
    <property type="protein sequence ID" value="KAI3713495.1"/>
    <property type="molecule type" value="Genomic_DNA"/>
</dbReference>
<name>A0ACB9AU74_9ASTR</name>
<proteinExistence type="predicted"/>
<evidence type="ECO:0000313" key="1">
    <source>
        <dbReference type="EMBL" id="KAI3713495.1"/>
    </source>
</evidence>
<protein>
    <submittedName>
        <fullName evidence="1">Uncharacterized protein</fullName>
    </submittedName>
</protein>
<evidence type="ECO:0000313" key="2">
    <source>
        <dbReference type="Proteomes" id="UP001056120"/>
    </source>
</evidence>
<keyword evidence="2" id="KW-1185">Reference proteome</keyword>
<comment type="caution">
    <text evidence="1">The sequence shown here is derived from an EMBL/GenBank/DDBJ whole genome shotgun (WGS) entry which is preliminary data.</text>
</comment>
<organism evidence="1 2">
    <name type="scientific">Smallanthus sonchifolius</name>
    <dbReference type="NCBI Taxonomy" id="185202"/>
    <lineage>
        <taxon>Eukaryota</taxon>
        <taxon>Viridiplantae</taxon>
        <taxon>Streptophyta</taxon>
        <taxon>Embryophyta</taxon>
        <taxon>Tracheophyta</taxon>
        <taxon>Spermatophyta</taxon>
        <taxon>Magnoliopsida</taxon>
        <taxon>eudicotyledons</taxon>
        <taxon>Gunneridae</taxon>
        <taxon>Pentapetalae</taxon>
        <taxon>asterids</taxon>
        <taxon>campanulids</taxon>
        <taxon>Asterales</taxon>
        <taxon>Asteraceae</taxon>
        <taxon>Asteroideae</taxon>
        <taxon>Heliantheae alliance</taxon>
        <taxon>Millerieae</taxon>
        <taxon>Smallanthus</taxon>
    </lineage>
</organism>
<gene>
    <name evidence="1" type="ORF">L1987_72073</name>
</gene>